<sequence length="103" mass="11667">MSKLWEKYSYTIILLICGFIACIIIVINTGEADSSKYVSVTVKNGETLWEISNEYAGSYNMSKKQFIKWVEQQNNISANSISAGKEILIPVREEDHQLMLASE</sequence>
<dbReference type="InterPro" id="IPR018392">
    <property type="entry name" value="LysM"/>
</dbReference>
<comment type="caution">
    <text evidence="1">The sequence shown here is derived from an EMBL/GenBank/DDBJ whole genome shotgun (WGS) entry which is preliminary data.</text>
</comment>
<reference evidence="1 2" key="1">
    <citation type="submission" date="2015-05" db="EMBL/GenBank/DDBJ databases">
        <title>Whole genome sequence and identification of bacterial endophytes from Costus igneus.</title>
        <authorList>
            <person name="Lee Y.P."/>
            <person name="Gan H.M."/>
            <person name="Eng W."/>
            <person name="Wheatley M.S."/>
            <person name="Caraballo A."/>
            <person name="Polter S."/>
            <person name="Savka M.A."/>
            <person name="Hudson A.O."/>
        </authorList>
    </citation>
    <scope>NUCLEOTIDE SEQUENCE [LARGE SCALE GENOMIC DNA]</scope>
    <source>
        <strain evidence="1 2">RIT379</strain>
    </source>
</reference>
<dbReference type="RefSeq" id="WP_047944820.1">
    <property type="nucleotide sequence ID" value="NZ_CP053989.1"/>
</dbReference>
<dbReference type="OrthoDB" id="2679564at2"/>
<name>A0A0J1HUP1_NIACI</name>
<dbReference type="InterPro" id="IPR036779">
    <property type="entry name" value="LysM_dom_sf"/>
</dbReference>
<gene>
    <name evidence="1" type="ORF">ABW02_24715</name>
</gene>
<protein>
    <submittedName>
        <fullName evidence="1">Uncharacterized protein</fullName>
    </submittedName>
</protein>
<dbReference type="PROSITE" id="PS51782">
    <property type="entry name" value="LYSM"/>
    <property type="match status" value="1"/>
</dbReference>
<organism evidence="1 2">
    <name type="scientific">Niallia circulans</name>
    <name type="common">Bacillus circulans</name>
    <dbReference type="NCBI Taxonomy" id="1397"/>
    <lineage>
        <taxon>Bacteria</taxon>
        <taxon>Bacillati</taxon>
        <taxon>Bacillota</taxon>
        <taxon>Bacilli</taxon>
        <taxon>Bacillales</taxon>
        <taxon>Bacillaceae</taxon>
        <taxon>Niallia</taxon>
    </lineage>
</organism>
<dbReference type="CDD" id="cd00118">
    <property type="entry name" value="LysM"/>
    <property type="match status" value="1"/>
</dbReference>
<dbReference type="SMART" id="SM00257">
    <property type="entry name" value="LysM"/>
    <property type="match status" value="1"/>
</dbReference>
<keyword evidence="2" id="KW-1185">Reference proteome</keyword>
<dbReference type="PATRIC" id="fig|1397.4.peg.4465"/>
<dbReference type="AlphaFoldDB" id="A0A0J1HUP1"/>
<dbReference type="SUPFAM" id="SSF54106">
    <property type="entry name" value="LysM domain"/>
    <property type="match status" value="1"/>
</dbReference>
<proteinExistence type="predicted"/>
<evidence type="ECO:0000313" key="2">
    <source>
        <dbReference type="Proteomes" id="UP000036045"/>
    </source>
</evidence>
<dbReference type="GeneID" id="56349529"/>
<evidence type="ECO:0000313" key="1">
    <source>
        <dbReference type="EMBL" id="KLV17403.1"/>
    </source>
</evidence>
<dbReference type="Proteomes" id="UP000036045">
    <property type="component" value="Unassembled WGS sequence"/>
</dbReference>
<dbReference type="PROSITE" id="PS51257">
    <property type="entry name" value="PROKAR_LIPOPROTEIN"/>
    <property type="match status" value="1"/>
</dbReference>
<dbReference type="Gene3D" id="3.10.350.10">
    <property type="entry name" value="LysM domain"/>
    <property type="match status" value="1"/>
</dbReference>
<accession>A0A0J1HUP1</accession>
<dbReference type="Pfam" id="PF01476">
    <property type="entry name" value="LysM"/>
    <property type="match status" value="1"/>
</dbReference>
<dbReference type="EMBL" id="LDPH01000048">
    <property type="protein sequence ID" value="KLV17403.1"/>
    <property type="molecule type" value="Genomic_DNA"/>
</dbReference>